<dbReference type="GO" id="GO:0051604">
    <property type="term" value="P:protein maturation"/>
    <property type="evidence" value="ECO:0007669"/>
    <property type="project" value="UniProtKB-ARBA"/>
</dbReference>
<comment type="subcellular location">
    <subcellularLocation>
        <location evidence="2">Cell junction</location>
        <location evidence="2">Adherens junction</location>
    </subcellularLocation>
    <subcellularLocation>
        <location evidence="3">Cell membrane</location>
        <topology evidence="3">Multi-pass membrane protein</topology>
    </subcellularLocation>
    <subcellularLocation>
        <location evidence="1">Cytoplasm</location>
    </subcellularLocation>
</comment>
<evidence type="ECO:0000256" key="1">
    <source>
        <dbReference type="ARBA" id="ARBA00004496"/>
    </source>
</evidence>
<dbReference type="GO" id="GO:0046930">
    <property type="term" value="C:pore complex"/>
    <property type="evidence" value="ECO:0007669"/>
    <property type="project" value="UniProtKB-ARBA"/>
</dbReference>
<keyword evidence="12" id="KW-0325">Glycoprotein</keyword>
<dbReference type="AlphaFoldDB" id="A0A914A8L1"/>
<feature type="transmembrane region" description="Helical" evidence="15">
    <location>
        <begin position="161"/>
        <end position="184"/>
    </location>
</feature>
<dbReference type="GeneID" id="119731190"/>
<evidence type="ECO:0000256" key="8">
    <source>
        <dbReference type="ARBA" id="ARBA00022949"/>
    </source>
</evidence>
<dbReference type="SUPFAM" id="SSF48652">
    <property type="entry name" value="Tetraspanin"/>
    <property type="match status" value="1"/>
</dbReference>
<dbReference type="GO" id="GO:0072659">
    <property type="term" value="P:protein localization to plasma membrane"/>
    <property type="evidence" value="ECO:0007669"/>
    <property type="project" value="UniProtKB-ARBA"/>
</dbReference>
<dbReference type="EnsemblMetazoa" id="XM_038204257.1">
    <property type="protein sequence ID" value="XP_038060185.1"/>
    <property type="gene ID" value="LOC119731190"/>
</dbReference>
<feature type="transmembrane region" description="Helical" evidence="15">
    <location>
        <begin position="118"/>
        <end position="141"/>
    </location>
</feature>
<keyword evidence="7 15" id="KW-0812">Transmembrane</keyword>
<evidence type="ECO:0000256" key="9">
    <source>
        <dbReference type="ARBA" id="ARBA00022989"/>
    </source>
</evidence>
<evidence type="ECO:0000256" key="15">
    <source>
        <dbReference type="SAM" id="Phobius"/>
    </source>
</evidence>
<protein>
    <recommendedName>
        <fullName evidence="13">Tetraspanin-33</fullName>
    </recommendedName>
</protein>
<dbReference type="InterPro" id="IPR018499">
    <property type="entry name" value="Tetraspanin/Peripherin"/>
</dbReference>
<comment type="similarity">
    <text evidence="4">Belongs to the tetraspanin (TM4SF) family.</text>
</comment>
<dbReference type="GO" id="GO:0019899">
    <property type="term" value="F:enzyme binding"/>
    <property type="evidence" value="ECO:0007669"/>
    <property type="project" value="UniProtKB-ARBA"/>
</dbReference>
<dbReference type="Gene3D" id="1.10.1450.10">
    <property type="entry name" value="Tetraspanin"/>
    <property type="match status" value="1"/>
</dbReference>
<dbReference type="GO" id="GO:0005886">
    <property type="term" value="C:plasma membrane"/>
    <property type="evidence" value="ECO:0007669"/>
    <property type="project" value="UniProtKB-SubCell"/>
</dbReference>
<evidence type="ECO:0000256" key="3">
    <source>
        <dbReference type="ARBA" id="ARBA00004651"/>
    </source>
</evidence>
<sequence length="376" mass="41544">MYPPQDQPPPYNPNYPDYNQQQAYHQHGYPPPAQQAPQQQQGGYPGQGPKPGHGGRSRAGDPRRAQQAQPKQGQGQSRNPQPKQQQQQRQAQPKPKGGRTRPAIKDVSEISLCIKYSLFFANFFFWLAGCGCIAAGIWAWNDRGALGNLDAFLSSSPLVDPVLWFMVVGGIIFLLATFGCIGALRENIILLKIYSGLLGLILLIEIGGGVAIYFYRAEIEEKIAEYLSEVAIKNYRSNEDFQDIVDSLQSGLYCCGVNNYNDWDMNIYFNCSEKMVGTNANVEACGVPFSCCLQDPASDVVNTQCGYGVRADRTKSQIGEAIYTTGCLDAFKTWLTTNLVVVAIAAGVIVLVEVFGFCFSTSLVSDIKRQKARWRH</sequence>
<evidence type="ECO:0000313" key="16">
    <source>
        <dbReference type="EnsemblMetazoa" id="XP_038060185.1"/>
    </source>
</evidence>
<feature type="compositionally biased region" description="Gly residues" evidence="14">
    <location>
        <begin position="43"/>
        <end position="54"/>
    </location>
</feature>
<evidence type="ECO:0000256" key="11">
    <source>
        <dbReference type="ARBA" id="ARBA00023157"/>
    </source>
</evidence>
<keyword evidence="11" id="KW-1015">Disulfide bond</keyword>
<keyword evidence="8" id="KW-0965">Cell junction</keyword>
<dbReference type="OMA" id="IYFYRAE"/>
<dbReference type="RefSeq" id="XP_038060185.1">
    <property type="nucleotide sequence ID" value="XM_038204257.1"/>
</dbReference>
<evidence type="ECO:0000256" key="6">
    <source>
        <dbReference type="ARBA" id="ARBA00022490"/>
    </source>
</evidence>
<dbReference type="Proteomes" id="UP000887568">
    <property type="component" value="Unplaced"/>
</dbReference>
<reference evidence="16" key="1">
    <citation type="submission" date="2022-11" db="UniProtKB">
        <authorList>
            <consortium name="EnsemblMetazoa"/>
        </authorList>
    </citation>
    <scope>IDENTIFICATION</scope>
</reference>
<accession>A0A914A8L1</accession>
<keyword evidence="17" id="KW-1185">Reference proteome</keyword>
<evidence type="ECO:0000256" key="7">
    <source>
        <dbReference type="ARBA" id="ARBA00022692"/>
    </source>
</evidence>
<feature type="compositionally biased region" description="Low complexity" evidence="14">
    <location>
        <begin position="14"/>
        <end position="28"/>
    </location>
</feature>
<dbReference type="Pfam" id="PF00335">
    <property type="entry name" value="Tetraspanin"/>
    <property type="match status" value="1"/>
</dbReference>
<feature type="compositionally biased region" description="Pro residues" evidence="14">
    <location>
        <begin position="1"/>
        <end position="13"/>
    </location>
</feature>
<keyword evidence="9 15" id="KW-1133">Transmembrane helix</keyword>
<dbReference type="OrthoDB" id="2014092at2759"/>
<feature type="transmembrane region" description="Helical" evidence="15">
    <location>
        <begin position="196"/>
        <end position="215"/>
    </location>
</feature>
<organism evidence="16 17">
    <name type="scientific">Patiria miniata</name>
    <name type="common">Bat star</name>
    <name type="synonym">Asterina miniata</name>
    <dbReference type="NCBI Taxonomy" id="46514"/>
    <lineage>
        <taxon>Eukaryota</taxon>
        <taxon>Metazoa</taxon>
        <taxon>Echinodermata</taxon>
        <taxon>Eleutherozoa</taxon>
        <taxon>Asterozoa</taxon>
        <taxon>Asteroidea</taxon>
        <taxon>Valvatacea</taxon>
        <taxon>Valvatida</taxon>
        <taxon>Asterinidae</taxon>
        <taxon>Patiria</taxon>
    </lineage>
</organism>
<name>A0A914A8L1_PATMI</name>
<keyword evidence="6" id="KW-0963">Cytoplasm</keyword>
<dbReference type="InterPro" id="IPR008952">
    <property type="entry name" value="Tetraspanin_EC2_sf"/>
</dbReference>
<feature type="region of interest" description="Disordered" evidence="14">
    <location>
        <begin position="1"/>
        <end position="102"/>
    </location>
</feature>
<evidence type="ECO:0000313" key="17">
    <source>
        <dbReference type="Proteomes" id="UP000887568"/>
    </source>
</evidence>
<evidence type="ECO:0000256" key="2">
    <source>
        <dbReference type="ARBA" id="ARBA00004536"/>
    </source>
</evidence>
<dbReference type="GO" id="GO:0005912">
    <property type="term" value="C:adherens junction"/>
    <property type="evidence" value="ECO:0007669"/>
    <property type="project" value="UniProtKB-SubCell"/>
</dbReference>
<evidence type="ECO:0000256" key="10">
    <source>
        <dbReference type="ARBA" id="ARBA00023136"/>
    </source>
</evidence>
<evidence type="ECO:0000256" key="13">
    <source>
        <dbReference type="ARBA" id="ARBA00040369"/>
    </source>
</evidence>
<dbReference type="FunFam" id="1.10.1450.10:FF:000007">
    <property type="entry name" value="Tetraspanin"/>
    <property type="match status" value="1"/>
</dbReference>
<dbReference type="PRINTS" id="PR00259">
    <property type="entry name" value="TMFOUR"/>
</dbReference>
<feature type="transmembrane region" description="Helical" evidence="15">
    <location>
        <begin position="339"/>
        <end position="365"/>
    </location>
</feature>
<dbReference type="PANTHER" id="PTHR19282">
    <property type="entry name" value="TETRASPANIN"/>
    <property type="match status" value="1"/>
</dbReference>
<keyword evidence="10 15" id="KW-0472">Membrane</keyword>
<keyword evidence="5" id="KW-1003">Cell membrane</keyword>
<evidence type="ECO:0000256" key="5">
    <source>
        <dbReference type="ARBA" id="ARBA00022475"/>
    </source>
</evidence>
<proteinExistence type="inferred from homology"/>
<dbReference type="PANTHER" id="PTHR19282:SF431">
    <property type="entry name" value="TETRASPANIN 26A, ISOFORM B-RELATED"/>
    <property type="match status" value="1"/>
</dbReference>
<feature type="compositionally biased region" description="Low complexity" evidence="14">
    <location>
        <begin position="65"/>
        <end position="95"/>
    </location>
</feature>
<dbReference type="GO" id="GO:0065003">
    <property type="term" value="P:protein-containing complex assembly"/>
    <property type="evidence" value="ECO:0007669"/>
    <property type="project" value="UniProtKB-ARBA"/>
</dbReference>
<evidence type="ECO:0000256" key="4">
    <source>
        <dbReference type="ARBA" id="ARBA00006840"/>
    </source>
</evidence>
<evidence type="ECO:0000256" key="14">
    <source>
        <dbReference type="SAM" id="MobiDB-lite"/>
    </source>
</evidence>
<evidence type="ECO:0000256" key="12">
    <source>
        <dbReference type="ARBA" id="ARBA00023180"/>
    </source>
</evidence>
<dbReference type="GO" id="GO:0005737">
    <property type="term" value="C:cytoplasm"/>
    <property type="evidence" value="ECO:0007669"/>
    <property type="project" value="UniProtKB-SubCell"/>
</dbReference>